<dbReference type="KEGG" id="daur:Daura_42950"/>
<reference evidence="2" key="1">
    <citation type="submission" date="2021-04" db="EMBL/GenBank/DDBJ databases">
        <title>Dactylosporangium aurantiacum NRRL B-8018 full assembly.</title>
        <authorList>
            <person name="Hartkoorn R.C."/>
            <person name="Beaudoing E."/>
            <person name="Hot D."/>
        </authorList>
    </citation>
    <scope>NUCLEOTIDE SEQUENCE</scope>
    <source>
        <strain evidence="2">NRRL B-8018</strain>
    </source>
</reference>
<sequence length="495" mass="53007">MSILTALARAEAVESGRAQPLTTVRHTHIAERPLVLVPLSLAGEAAAPLAAIVGTDPDQPRLLVVANPRDRTQRFDFVAELARVVLSYVDGCARGVDTAASGTKLRYAEAPQVIVPNRGGIEFVRLLGRSTRFRRPFGPYPVHRTVPILGQWLTFLRERADHPGSSMLLAMTEVLGNHWATGQSGLEDANLAALLGWIDPPGGLDGAAAAALAEDPLRSPPAGPSTDPTFDNEILAPALAAVARSDGDDFARERALAALTTAVAEQMRPTWDLTWRAVRLLRARPAGASVEVRWAMDRDVFTMYHMALADGTALPQPRRDSAVAAAGRLDRLEREQARYDAQRALDDPLVMAEFRLSGEAFTGTVVAASPNRVDTSGKKAALRPHITVQTEDPVRLEPGALLVSPARLAQQAMVVSVSSVDVVLELSKGMGRSTKQPAPGSVPEVGERVTYGPVTDAYQPPGRFPSRDDTPWTHGGPPAVVDYGPSDNDAAEDWS</sequence>
<dbReference type="OrthoDB" id="140186at2"/>
<feature type="region of interest" description="Disordered" evidence="1">
    <location>
        <begin position="431"/>
        <end position="495"/>
    </location>
</feature>
<gene>
    <name evidence="2" type="ORF">Daura_42950</name>
</gene>
<dbReference type="AlphaFoldDB" id="A0A9Q9IH21"/>
<dbReference type="Proteomes" id="UP001058003">
    <property type="component" value="Chromosome"/>
</dbReference>
<dbReference type="RefSeq" id="WP_033362547.1">
    <property type="nucleotide sequence ID" value="NZ_CP073767.1"/>
</dbReference>
<evidence type="ECO:0000313" key="3">
    <source>
        <dbReference type="Proteomes" id="UP001058003"/>
    </source>
</evidence>
<accession>A0A9Q9IH21</accession>
<name>A0A9Q9IH21_9ACTN</name>
<organism evidence="2 3">
    <name type="scientific">Dactylosporangium aurantiacum</name>
    <dbReference type="NCBI Taxonomy" id="35754"/>
    <lineage>
        <taxon>Bacteria</taxon>
        <taxon>Bacillati</taxon>
        <taxon>Actinomycetota</taxon>
        <taxon>Actinomycetes</taxon>
        <taxon>Micromonosporales</taxon>
        <taxon>Micromonosporaceae</taxon>
        <taxon>Dactylosporangium</taxon>
    </lineage>
</organism>
<proteinExistence type="predicted"/>
<protein>
    <submittedName>
        <fullName evidence="2">Uncharacterized protein</fullName>
    </submittedName>
</protein>
<keyword evidence="3" id="KW-1185">Reference proteome</keyword>
<evidence type="ECO:0000313" key="2">
    <source>
        <dbReference type="EMBL" id="UWZ53254.1"/>
    </source>
</evidence>
<dbReference type="EMBL" id="CP073767">
    <property type="protein sequence ID" value="UWZ53254.1"/>
    <property type="molecule type" value="Genomic_DNA"/>
</dbReference>
<evidence type="ECO:0000256" key="1">
    <source>
        <dbReference type="SAM" id="MobiDB-lite"/>
    </source>
</evidence>